<feature type="region of interest" description="Disordered" evidence="1">
    <location>
        <begin position="169"/>
        <end position="191"/>
    </location>
</feature>
<comment type="caution">
    <text evidence="2">The sequence shown here is derived from an EMBL/GenBank/DDBJ whole genome shotgun (WGS) entry which is preliminary data.</text>
</comment>
<keyword evidence="3" id="KW-1185">Reference proteome</keyword>
<protein>
    <submittedName>
        <fullName evidence="2">Uncharacterized protein</fullName>
    </submittedName>
</protein>
<sequence>MTPHKDAVGRLVSQHTPDPENRALRGLLHAAGIAAADADADKLIQPRALVALPLLTPTTQTPQLVEHVSTVMNDRGRLADRSPLRVLGWAPDARITITAMADAGILLVTAGGLEAISRQGHLRLPAATRHLCRLRAGDRLLMAAHHQAALLTIYTPRAVAAMTATYHQTISSEPPAGRPTQENRHEQHLRR</sequence>
<dbReference type="Proteomes" id="UP001499978">
    <property type="component" value="Unassembled WGS sequence"/>
</dbReference>
<organism evidence="2 3">
    <name type="scientific">Pilimelia columellifera subsp. columellifera</name>
    <dbReference type="NCBI Taxonomy" id="706583"/>
    <lineage>
        <taxon>Bacteria</taxon>
        <taxon>Bacillati</taxon>
        <taxon>Actinomycetota</taxon>
        <taxon>Actinomycetes</taxon>
        <taxon>Micromonosporales</taxon>
        <taxon>Micromonosporaceae</taxon>
        <taxon>Pilimelia</taxon>
    </lineage>
</organism>
<evidence type="ECO:0000256" key="1">
    <source>
        <dbReference type="SAM" id="MobiDB-lite"/>
    </source>
</evidence>
<evidence type="ECO:0000313" key="2">
    <source>
        <dbReference type="EMBL" id="GAA2522893.1"/>
    </source>
</evidence>
<proteinExistence type="predicted"/>
<accession>A0ABN3NI70</accession>
<reference evidence="2 3" key="1">
    <citation type="journal article" date="2019" name="Int. J. Syst. Evol. Microbiol.">
        <title>The Global Catalogue of Microorganisms (GCM) 10K type strain sequencing project: providing services to taxonomists for standard genome sequencing and annotation.</title>
        <authorList>
            <consortium name="The Broad Institute Genomics Platform"/>
            <consortium name="The Broad Institute Genome Sequencing Center for Infectious Disease"/>
            <person name="Wu L."/>
            <person name="Ma J."/>
        </authorList>
    </citation>
    <scope>NUCLEOTIDE SEQUENCE [LARGE SCALE GENOMIC DNA]</scope>
    <source>
        <strain evidence="2 3">JCM 3367</strain>
    </source>
</reference>
<feature type="compositionally biased region" description="Basic and acidic residues" evidence="1">
    <location>
        <begin position="181"/>
        <end position="191"/>
    </location>
</feature>
<dbReference type="RefSeq" id="WP_344171803.1">
    <property type="nucleotide sequence ID" value="NZ_BAAARY010000008.1"/>
</dbReference>
<evidence type="ECO:0000313" key="3">
    <source>
        <dbReference type="Proteomes" id="UP001499978"/>
    </source>
</evidence>
<gene>
    <name evidence="2" type="ORF">GCM10010201_21340</name>
</gene>
<dbReference type="EMBL" id="BAAARY010000008">
    <property type="protein sequence ID" value="GAA2522893.1"/>
    <property type="molecule type" value="Genomic_DNA"/>
</dbReference>
<name>A0ABN3NI70_9ACTN</name>